<evidence type="ECO:0000256" key="2">
    <source>
        <dbReference type="SAM" id="Phobius"/>
    </source>
</evidence>
<name>A0A8T1VLG2_9STRA</name>
<evidence type="ECO:0000313" key="3">
    <source>
        <dbReference type="EMBL" id="KAG7380903.1"/>
    </source>
</evidence>
<dbReference type="EMBL" id="JAGDFM010000270">
    <property type="protein sequence ID" value="KAG7380903.1"/>
    <property type="molecule type" value="Genomic_DNA"/>
</dbReference>
<keyword evidence="2" id="KW-0472">Membrane</keyword>
<reference evidence="3" key="1">
    <citation type="submission" date="2021-02" db="EMBL/GenBank/DDBJ databases">
        <authorList>
            <person name="Palmer J.M."/>
        </authorList>
    </citation>
    <scope>NUCLEOTIDE SEQUENCE</scope>
    <source>
        <strain evidence="3">SCRP734</strain>
    </source>
</reference>
<sequence>MDHSVAAAGGVDVWTDLLIACLVVLAVLAPAFFFRVSADSRDEATASPPKRASIYYHNENDSRAKRRRQVEVQQRPSGGQDANRLSKGAPAPPIRQKKVL</sequence>
<dbReference type="OrthoDB" id="124230at2759"/>
<evidence type="ECO:0000313" key="4">
    <source>
        <dbReference type="Proteomes" id="UP000694044"/>
    </source>
</evidence>
<feature type="transmembrane region" description="Helical" evidence="2">
    <location>
        <begin position="17"/>
        <end position="34"/>
    </location>
</feature>
<comment type="caution">
    <text evidence="3">The sequence shown here is derived from an EMBL/GenBank/DDBJ whole genome shotgun (WGS) entry which is preliminary data.</text>
</comment>
<dbReference type="Proteomes" id="UP000694044">
    <property type="component" value="Unassembled WGS sequence"/>
</dbReference>
<accession>A0A8T1VLG2</accession>
<dbReference type="AlphaFoldDB" id="A0A8T1VLG2"/>
<organism evidence="3 4">
    <name type="scientific">Phytophthora pseudosyringae</name>
    <dbReference type="NCBI Taxonomy" id="221518"/>
    <lineage>
        <taxon>Eukaryota</taxon>
        <taxon>Sar</taxon>
        <taxon>Stramenopiles</taxon>
        <taxon>Oomycota</taxon>
        <taxon>Peronosporomycetes</taxon>
        <taxon>Peronosporales</taxon>
        <taxon>Peronosporaceae</taxon>
        <taxon>Phytophthora</taxon>
    </lineage>
</organism>
<feature type="region of interest" description="Disordered" evidence="1">
    <location>
        <begin position="39"/>
        <end position="100"/>
    </location>
</feature>
<keyword evidence="2" id="KW-0812">Transmembrane</keyword>
<protein>
    <submittedName>
        <fullName evidence="3">Uncharacterized protein</fullName>
    </submittedName>
</protein>
<keyword evidence="2" id="KW-1133">Transmembrane helix</keyword>
<keyword evidence="4" id="KW-1185">Reference proteome</keyword>
<proteinExistence type="predicted"/>
<evidence type="ECO:0000256" key="1">
    <source>
        <dbReference type="SAM" id="MobiDB-lite"/>
    </source>
</evidence>
<gene>
    <name evidence="3" type="ORF">PHYPSEUDO_006673</name>
</gene>